<keyword evidence="1" id="KW-1133">Transmembrane helix</keyword>
<evidence type="ECO:0000313" key="2">
    <source>
        <dbReference type="EMBL" id="RFM31806.1"/>
    </source>
</evidence>
<protein>
    <submittedName>
        <fullName evidence="2">Uncharacterized protein</fullName>
    </submittedName>
</protein>
<dbReference type="RefSeq" id="WP_116856514.1">
    <property type="nucleotide sequence ID" value="NZ_QTJV01000012.1"/>
</dbReference>
<evidence type="ECO:0000256" key="1">
    <source>
        <dbReference type="SAM" id="Phobius"/>
    </source>
</evidence>
<keyword evidence="3" id="KW-1185">Reference proteome</keyword>
<feature type="transmembrane region" description="Helical" evidence="1">
    <location>
        <begin position="66"/>
        <end position="89"/>
    </location>
</feature>
<dbReference type="AlphaFoldDB" id="A0A3E1NV72"/>
<dbReference type="Proteomes" id="UP000261174">
    <property type="component" value="Unassembled WGS sequence"/>
</dbReference>
<sequence length="93" mass="10528">MKALLLTVCAVFLYCGVFSCSMFKITLQGKTMVGNNEDAWRTGSAIWFETGREGGIGGQAYNAWRWFSKCIFIVNVVVYLVLLIAGLYWHMFI</sequence>
<gene>
    <name evidence="2" type="ORF">DXN04_26970</name>
</gene>
<name>A0A3E1NV72_9BACT</name>
<dbReference type="EMBL" id="QTJV01000012">
    <property type="protein sequence ID" value="RFM31806.1"/>
    <property type="molecule type" value="Genomic_DNA"/>
</dbReference>
<proteinExistence type="predicted"/>
<keyword evidence="1" id="KW-0812">Transmembrane</keyword>
<reference evidence="2 3" key="1">
    <citation type="submission" date="2018-08" db="EMBL/GenBank/DDBJ databases">
        <title>Chitinophaga sp. K20C18050901, a novel bacterium isolated from forest soil.</title>
        <authorList>
            <person name="Wang C."/>
        </authorList>
    </citation>
    <scope>NUCLEOTIDE SEQUENCE [LARGE SCALE GENOMIC DNA]</scope>
    <source>
        <strain evidence="2 3">K20C18050901</strain>
    </source>
</reference>
<keyword evidence="1" id="KW-0472">Membrane</keyword>
<evidence type="ECO:0000313" key="3">
    <source>
        <dbReference type="Proteomes" id="UP000261174"/>
    </source>
</evidence>
<dbReference type="OrthoDB" id="641160at2"/>
<organism evidence="2 3">
    <name type="scientific">Chitinophaga silvisoli</name>
    <dbReference type="NCBI Taxonomy" id="2291814"/>
    <lineage>
        <taxon>Bacteria</taxon>
        <taxon>Pseudomonadati</taxon>
        <taxon>Bacteroidota</taxon>
        <taxon>Chitinophagia</taxon>
        <taxon>Chitinophagales</taxon>
        <taxon>Chitinophagaceae</taxon>
        <taxon>Chitinophaga</taxon>
    </lineage>
</organism>
<comment type="caution">
    <text evidence="2">The sequence shown here is derived from an EMBL/GenBank/DDBJ whole genome shotgun (WGS) entry which is preliminary data.</text>
</comment>
<dbReference type="PROSITE" id="PS51257">
    <property type="entry name" value="PROKAR_LIPOPROTEIN"/>
    <property type="match status" value="1"/>
</dbReference>
<accession>A0A3E1NV72</accession>